<protein>
    <submittedName>
        <fullName evidence="9">Peptide MFS transporter</fullName>
    </submittedName>
</protein>
<feature type="transmembrane region" description="Helical" evidence="8">
    <location>
        <begin position="198"/>
        <end position="221"/>
    </location>
</feature>
<feature type="transmembrane region" description="Helical" evidence="8">
    <location>
        <begin position="386"/>
        <end position="408"/>
    </location>
</feature>
<feature type="transmembrane region" description="Helical" evidence="8">
    <location>
        <begin position="353"/>
        <end position="374"/>
    </location>
</feature>
<feature type="transmembrane region" description="Helical" evidence="8">
    <location>
        <begin position="322"/>
        <end position="341"/>
    </location>
</feature>
<keyword evidence="7 8" id="KW-0472">Membrane</keyword>
<comment type="subcellular location">
    <subcellularLocation>
        <location evidence="1">Cell membrane</location>
        <topology evidence="1">Multi-pass membrane protein</topology>
    </subcellularLocation>
</comment>
<evidence type="ECO:0000313" key="9">
    <source>
        <dbReference type="EMBL" id="MFC3053561.1"/>
    </source>
</evidence>
<dbReference type="PANTHER" id="PTHR23517:SF15">
    <property type="entry name" value="PROTON-DEPENDENT OLIGOPEPTIDE FAMILY TRANSPORT PROTEIN"/>
    <property type="match status" value="1"/>
</dbReference>
<keyword evidence="5" id="KW-0571">Peptide transport</keyword>
<dbReference type="InterPro" id="IPR036259">
    <property type="entry name" value="MFS_trans_sf"/>
</dbReference>
<keyword evidence="10" id="KW-1185">Reference proteome</keyword>
<feature type="transmembrane region" description="Helical" evidence="8">
    <location>
        <begin position="113"/>
        <end position="146"/>
    </location>
</feature>
<dbReference type="PANTHER" id="PTHR23517">
    <property type="entry name" value="RESISTANCE PROTEIN MDTM, PUTATIVE-RELATED-RELATED"/>
    <property type="match status" value="1"/>
</dbReference>
<dbReference type="NCBIfam" id="TIGR00924">
    <property type="entry name" value="yjdL_sub1_fam"/>
    <property type="match status" value="1"/>
</dbReference>
<accession>A0ABV7D9P9</accession>
<feature type="transmembrane region" description="Helical" evidence="8">
    <location>
        <begin position="420"/>
        <end position="438"/>
    </location>
</feature>
<keyword evidence="4 8" id="KW-0812">Transmembrane</keyword>
<evidence type="ECO:0000256" key="5">
    <source>
        <dbReference type="ARBA" id="ARBA00022856"/>
    </source>
</evidence>
<evidence type="ECO:0000256" key="2">
    <source>
        <dbReference type="ARBA" id="ARBA00022448"/>
    </source>
</evidence>
<organism evidence="9 10">
    <name type="scientific">Kordiimonas pumila</name>
    <dbReference type="NCBI Taxonomy" id="2161677"/>
    <lineage>
        <taxon>Bacteria</taxon>
        <taxon>Pseudomonadati</taxon>
        <taxon>Pseudomonadota</taxon>
        <taxon>Alphaproteobacteria</taxon>
        <taxon>Kordiimonadales</taxon>
        <taxon>Kordiimonadaceae</taxon>
        <taxon>Kordiimonas</taxon>
    </lineage>
</organism>
<dbReference type="Proteomes" id="UP001595444">
    <property type="component" value="Unassembled WGS sequence"/>
</dbReference>
<dbReference type="Gene3D" id="1.20.1250.20">
    <property type="entry name" value="MFS general substrate transporter like domains"/>
    <property type="match status" value="2"/>
</dbReference>
<feature type="transmembrane region" description="Helical" evidence="8">
    <location>
        <begin position="84"/>
        <end position="101"/>
    </location>
</feature>
<name>A0ABV7D9P9_9PROT</name>
<evidence type="ECO:0000256" key="8">
    <source>
        <dbReference type="SAM" id="Phobius"/>
    </source>
</evidence>
<dbReference type="Pfam" id="PF00854">
    <property type="entry name" value="PTR2"/>
    <property type="match status" value="2"/>
</dbReference>
<dbReference type="SUPFAM" id="SSF103473">
    <property type="entry name" value="MFS general substrate transporter"/>
    <property type="match status" value="1"/>
</dbReference>
<evidence type="ECO:0000256" key="6">
    <source>
        <dbReference type="ARBA" id="ARBA00022989"/>
    </source>
</evidence>
<proteinExistence type="predicted"/>
<evidence type="ECO:0000256" key="4">
    <source>
        <dbReference type="ARBA" id="ARBA00022692"/>
    </source>
</evidence>
<evidence type="ECO:0000256" key="7">
    <source>
        <dbReference type="ARBA" id="ARBA00023136"/>
    </source>
</evidence>
<dbReference type="InterPro" id="IPR050171">
    <property type="entry name" value="MFS_Transporters"/>
</dbReference>
<dbReference type="RefSeq" id="WP_194215485.1">
    <property type="nucleotide sequence ID" value="NZ_CP061205.1"/>
</dbReference>
<keyword evidence="2" id="KW-0813">Transport</keyword>
<feature type="transmembrane region" description="Helical" evidence="8">
    <location>
        <begin position="289"/>
        <end position="310"/>
    </location>
</feature>
<dbReference type="EMBL" id="JBHRSL010000027">
    <property type="protein sequence ID" value="MFC3053561.1"/>
    <property type="molecule type" value="Genomic_DNA"/>
</dbReference>
<feature type="transmembrane region" description="Helical" evidence="8">
    <location>
        <begin position="242"/>
        <end position="260"/>
    </location>
</feature>
<dbReference type="CDD" id="cd17346">
    <property type="entry name" value="MFS_DtpA_like"/>
    <property type="match status" value="1"/>
</dbReference>
<gene>
    <name evidence="9" type="ORF">ACFOKA_16800</name>
</gene>
<reference evidence="10" key="1">
    <citation type="journal article" date="2019" name="Int. J. Syst. Evol. Microbiol.">
        <title>The Global Catalogue of Microorganisms (GCM) 10K type strain sequencing project: providing services to taxonomists for standard genome sequencing and annotation.</title>
        <authorList>
            <consortium name="The Broad Institute Genomics Platform"/>
            <consortium name="The Broad Institute Genome Sequencing Center for Infectious Disease"/>
            <person name="Wu L."/>
            <person name="Ma J."/>
        </authorList>
    </citation>
    <scope>NUCLEOTIDE SEQUENCE [LARGE SCALE GENOMIC DNA]</scope>
    <source>
        <strain evidence="10">KCTC 62164</strain>
    </source>
</reference>
<keyword evidence="5" id="KW-0653">Protein transport</keyword>
<evidence type="ECO:0000256" key="1">
    <source>
        <dbReference type="ARBA" id="ARBA00004651"/>
    </source>
</evidence>
<feature type="transmembrane region" description="Helical" evidence="8">
    <location>
        <begin position="167"/>
        <end position="186"/>
    </location>
</feature>
<sequence>MNATTKNPDTAFLGHPKGLGYIVFTEAWERFSFYGMQALMVLYMSTYLFQHGTIEGIYGFSQYKAFIESIFGELSIRALSTQTFGLYIGFIYFMPVIGGLIGDQWLGQRKAVLAGAVAMAIGHFLMAFEAAFLFAMLSLIIGSGLLKGNLAAQVGTLYTKNDQRRDTAFSIYNVAVNVGATIAPLICGTLGELYGWHYGFGAAGIGMMIGIAVYVSGAKYLPDVVTEKNPDGSDGLQAGDTAKIGMLVLLFIITALFWIAQTQVWNTYPLWIKDHVDLEIFGTSMPITWFQSLDSFAVLVFAPIIMYLWYKQRQRSAEPEDVTKIIIGFLVFGAACVWLAVGQTLSADGKVAIFWPAIFHFICAAGFLYAWPAVMAMVSKTAPAPVNAMMVGACYLSIFAGSTTSGWLGRFYETLPATTFWIMHGAIVASAGGFIFLIRKPLAKILELETKNSKL</sequence>
<dbReference type="InterPro" id="IPR005279">
    <property type="entry name" value="Dipep/tripep_permease"/>
</dbReference>
<evidence type="ECO:0000256" key="3">
    <source>
        <dbReference type="ARBA" id="ARBA00022475"/>
    </source>
</evidence>
<comment type="caution">
    <text evidence="9">The sequence shown here is derived from an EMBL/GenBank/DDBJ whole genome shotgun (WGS) entry which is preliminary data.</text>
</comment>
<evidence type="ECO:0000313" key="10">
    <source>
        <dbReference type="Proteomes" id="UP001595444"/>
    </source>
</evidence>
<keyword evidence="3" id="KW-1003">Cell membrane</keyword>
<dbReference type="InterPro" id="IPR000109">
    <property type="entry name" value="POT_fam"/>
</dbReference>
<keyword evidence="6 8" id="KW-1133">Transmembrane helix</keyword>